<dbReference type="Proteomes" id="UP000283509">
    <property type="component" value="Unassembled WGS sequence"/>
</dbReference>
<dbReference type="OrthoDB" id="6382360at2759"/>
<comment type="caution">
    <text evidence="1">The sequence shown here is derived from an EMBL/GenBank/DDBJ whole genome shotgun (WGS) entry which is preliminary data.</text>
</comment>
<dbReference type="AlphaFoldDB" id="A0A423TAN4"/>
<reference evidence="1 2" key="2">
    <citation type="submission" date="2019-01" db="EMBL/GenBank/DDBJ databases">
        <title>The decoding of complex shrimp genome reveals the adaptation for benthos swimmer, frequently molting mechanism and breeding impact on genome.</title>
        <authorList>
            <person name="Sun Y."/>
            <person name="Gao Y."/>
            <person name="Yu Y."/>
        </authorList>
    </citation>
    <scope>NUCLEOTIDE SEQUENCE [LARGE SCALE GENOMIC DNA]</scope>
    <source>
        <tissue evidence="1">Muscle</tissue>
    </source>
</reference>
<name>A0A423TAN4_PENVA</name>
<feature type="non-terminal residue" evidence="1">
    <location>
        <position position="294"/>
    </location>
</feature>
<sequence>MNTRQDCENAPTQTTMTDPDQTLARWWYASFDILDRLLVCVEDGVRIPQDQHLQIVKILRTMLRRFRCLLRRDAAKGWLTNQTELIQSLAVHFLKNVILSSRRSEFLAGVEANVSEDAALLDELLGHSNTAVLMSVLRGSSVLWERKEVRRSQLGAFCIIAEFIMTVYLARATPDEDCQWRGLMLARMWLVNCPQDRRKEVKLKVMRVLPHVVPWKRSGKQCGKKRFLTSKLLEVKLIKLVKMAPPYPEAAEAGLDKLFDSQTGERSIRIFLSRLEADILLLRRCLSQVSRATG</sequence>
<dbReference type="EMBL" id="QCYY01002026">
    <property type="protein sequence ID" value="ROT73467.1"/>
    <property type="molecule type" value="Genomic_DNA"/>
</dbReference>
<organism evidence="1 2">
    <name type="scientific">Penaeus vannamei</name>
    <name type="common">Whiteleg shrimp</name>
    <name type="synonym">Litopenaeus vannamei</name>
    <dbReference type="NCBI Taxonomy" id="6689"/>
    <lineage>
        <taxon>Eukaryota</taxon>
        <taxon>Metazoa</taxon>
        <taxon>Ecdysozoa</taxon>
        <taxon>Arthropoda</taxon>
        <taxon>Crustacea</taxon>
        <taxon>Multicrustacea</taxon>
        <taxon>Malacostraca</taxon>
        <taxon>Eumalacostraca</taxon>
        <taxon>Eucarida</taxon>
        <taxon>Decapoda</taxon>
        <taxon>Dendrobranchiata</taxon>
        <taxon>Penaeoidea</taxon>
        <taxon>Penaeidae</taxon>
        <taxon>Penaeus</taxon>
    </lineage>
</organism>
<evidence type="ECO:0000313" key="1">
    <source>
        <dbReference type="EMBL" id="ROT73467.1"/>
    </source>
</evidence>
<evidence type="ECO:0000313" key="2">
    <source>
        <dbReference type="Proteomes" id="UP000283509"/>
    </source>
</evidence>
<gene>
    <name evidence="1" type="ORF">C7M84_008132</name>
</gene>
<protein>
    <submittedName>
        <fullName evidence="1">Uncharacterized protein</fullName>
    </submittedName>
</protein>
<accession>A0A423TAN4</accession>
<reference evidence="1 2" key="1">
    <citation type="submission" date="2018-04" db="EMBL/GenBank/DDBJ databases">
        <authorList>
            <person name="Zhang X."/>
            <person name="Yuan J."/>
            <person name="Li F."/>
            <person name="Xiang J."/>
        </authorList>
    </citation>
    <scope>NUCLEOTIDE SEQUENCE [LARGE SCALE GENOMIC DNA]</scope>
    <source>
        <tissue evidence="1">Muscle</tissue>
    </source>
</reference>
<proteinExistence type="predicted"/>
<keyword evidence="2" id="KW-1185">Reference proteome</keyword>